<dbReference type="InterPro" id="IPR012337">
    <property type="entry name" value="RNaseH-like_sf"/>
</dbReference>
<dbReference type="InterPro" id="IPR006141">
    <property type="entry name" value="Intein_N"/>
</dbReference>
<keyword evidence="8" id="KW-0651">Protein splicing</keyword>
<reference evidence="12" key="1">
    <citation type="journal article" date="2020" name="Nature">
        <title>Giant virus diversity and host interactions through global metagenomics.</title>
        <authorList>
            <person name="Schulz F."/>
            <person name="Roux S."/>
            <person name="Paez-Espino D."/>
            <person name="Jungbluth S."/>
            <person name="Walsh D.A."/>
            <person name="Denef V.J."/>
            <person name="McMahon K.D."/>
            <person name="Konstantinidis K.T."/>
            <person name="Eloe-Fadrosh E.A."/>
            <person name="Kyrpides N.C."/>
            <person name="Woyke T."/>
        </authorList>
    </citation>
    <scope>NUCLEOTIDE SEQUENCE</scope>
    <source>
        <strain evidence="12">GVMAG-S-ERX555907-63</strain>
    </source>
</reference>
<evidence type="ECO:0000256" key="9">
    <source>
        <dbReference type="ARBA" id="ARBA00023125"/>
    </source>
</evidence>
<evidence type="ECO:0000256" key="8">
    <source>
        <dbReference type="ARBA" id="ARBA00023000"/>
    </source>
</evidence>
<dbReference type="InterPro" id="IPR006134">
    <property type="entry name" value="DNA-dir_DNA_pol_B_multi_dom"/>
</dbReference>
<evidence type="ECO:0000256" key="5">
    <source>
        <dbReference type="ARBA" id="ARBA00022695"/>
    </source>
</evidence>
<keyword evidence="9" id="KW-0238">DNA-binding</keyword>
<dbReference type="PROSITE" id="PS50817">
    <property type="entry name" value="INTEIN_N_TER"/>
    <property type="match status" value="1"/>
</dbReference>
<dbReference type="InterPro" id="IPR023211">
    <property type="entry name" value="DNA_pol_palm_dom_sf"/>
</dbReference>
<dbReference type="GO" id="GO:0003887">
    <property type="term" value="F:DNA-directed DNA polymerase activity"/>
    <property type="evidence" value="ECO:0007669"/>
    <property type="project" value="UniProtKB-KW"/>
</dbReference>
<evidence type="ECO:0000256" key="2">
    <source>
        <dbReference type="ARBA" id="ARBA00012417"/>
    </source>
</evidence>
<dbReference type="GO" id="GO:0004519">
    <property type="term" value="F:endonuclease activity"/>
    <property type="evidence" value="ECO:0007669"/>
    <property type="project" value="InterPro"/>
</dbReference>
<evidence type="ECO:0000256" key="10">
    <source>
        <dbReference type="ARBA" id="ARBA00049244"/>
    </source>
</evidence>
<proteinExistence type="inferred from homology"/>
<dbReference type="InterPro" id="IPR027434">
    <property type="entry name" value="Homing_endonucl"/>
</dbReference>
<accession>A0A6C0KZQ0</accession>
<dbReference type="InterPro" id="IPR036844">
    <property type="entry name" value="Hint_dom_sf"/>
</dbReference>
<dbReference type="SUPFAM" id="SSF55608">
    <property type="entry name" value="Homing endonucleases"/>
    <property type="match status" value="1"/>
</dbReference>
<comment type="catalytic activity">
    <reaction evidence="10">
        <text>DNA(n) + a 2'-deoxyribonucleoside 5'-triphosphate = DNA(n+1) + diphosphate</text>
        <dbReference type="Rhea" id="RHEA:22508"/>
        <dbReference type="Rhea" id="RHEA-COMP:17339"/>
        <dbReference type="Rhea" id="RHEA-COMP:17340"/>
        <dbReference type="ChEBI" id="CHEBI:33019"/>
        <dbReference type="ChEBI" id="CHEBI:61560"/>
        <dbReference type="ChEBI" id="CHEBI:173112"/>
        <dbReference type="EC" id="2.7.7.7"/>
    </reaction>
</comment>
<dbReference type="SUPFAM" id="SSF51294">
    <property type="entry name" value="Hedgehog/intein (Hint) domain"/>
    <property type="match status" value="1"/>
</dbReference>
<organism evidence="12">
    <name type="scientific">viral metagenome</name>
    <dbReference type="NCBI Taxonomy" id="1070528"/>
    <lineage>
        <taxon>unclassified sequences</taxon>
        <taxon>metagenomes</taxon>
        <taxon>organismal metagenomes</taxon>
    </lineage>
</organism>
<keyword evidence="4" id="KW-0808">Transferase</keyword>
<protein>
    <recommendedName>
        <fullName evidence="3">DNA polymerase</fullName>
        <ecNumber evidence="2">2.7.7.7</ecNumber>
    </recommendedName>
</protein>
<dbReference type="PROSITE" id="PS50819">
    <property type="entry name" value="INTEIN_ENDONUCLEASE"/>
    <property type="match status" value="1"/>
</dbReference>
<dbReference type="SMART" id="SM00486">
    <property type="entry name" value="POLBc"/>
    <property type="match status" value="1"/>
</dbReference>
<evidence type="ECO:0000313" key="12">
    <source>
        <dbReference type="EMBL" id="QHU23039.1"/>
    </source>
</evidence>
<evidence type="ECO:0000256" key="7">
    <source>
        <dbReference type="ARBA" id="ARBA00022932"/>
    </source>
</evidence>
<dbReference type="Gene3D" id="3.30.420.10">
    <property type="entry name" value="Ribonuclease H-like superfamily/Ribonuclease H"/>
    <property type="match status" value="2"/>
</dbReference>
<dbReference type="CDD" id="cd00081">
    <property type="entry name" value="Hint"/>
    <property type="match status" value="1"/>
</dbReference>
<sequence>MYQIYDWETYDELVDNELDTDEEEDPDSPRILQNYIAYLYGVTKEGENVSIKVTGFTPYFWIELPDNWKQSWSNILASEIRDRLSKATKDEFIQDFATKSLKKRFKFKDYQWKTPKIFMQLVFRSAKAMRNIYYMLKDPYRGAINELRNHKFPIYEKNVSPELRLIHLRKIKPSGWISLGDSAKRNENTILCETEYSQNWTVNWKDVNPVEVDSIGPIKVAAFDIEADSSHGDFPVAKKDYYKLAMNIYEESVRYSKAKKRTNPSLIAQWIRAAFRDYTNEDYDDSLKSSIQTIILKYEYNIKDGVFDALGQDCYVMINKSKTQKRKSKEITASLTKILNSALPKVKGDNLIQIGTVCYRYGKEKTTIERHIVALGGCDSIEGIEVVPCKTIKELYVEWLKFMKKSQPNVLTGYNIFGFDCKFLWECAQENDCLHILEQLSPRKNKTVILKEKTLSSSALGVMLMYYFDMPGIVSIDLMKIIQKDHNLASYKLDDVSNEFIHGYISKIEHQDNSENCPMKVYTNTTFSLNVGTYVSIFKKSIIGKEFIGERRKILCIEENVSFDLDSGDKSQEFPKEPKSYFWAVGKDNVSPQDIFAKQRGSDADRAIVAKYCVQDCELCLNLLQKLEIITNNIGMSNVCLVPFPYLFFRGQMIKTLSLVASECLKEKYLIPELPRPPEDMKDSYEGAEVLEPTPAIFLDCPVSVLDYGSLYPSSMIGSNISHDSIITEEKYKGSEGAKLLELQGIKFEDISYDNYYQVLRGKTWVKKVDEKNPVVNCRYIQPGIDPQTGKIDDTKRGILPKILMKLLKARKDTRAQIKNEKDPFRRSVLDGLQLAYKITANSLYGGVGAQVSALYYKDIAASTTAVGRRHLHLAKDYVLEKFPKANIVYGDSVVSDTPLLLRQNDKIIIMTPEDLYNQFQKIGPFQDDEYMKSYANCIGYDVWTESGWTKVNQIMRHKVNKKIIRVVTHGGAVDVTEDHSLLDNKGNAVTPKDLVIGDELLLSFPKEFDNVNANSNTKIRPGFARILGFFMGDGTCGFYKCPSGDKSSWKIANKDIVKINEYLDLCSKEIPEFEWKIYHTKNRDSFIYNLVFSSNVYGRKLEYIKYFRDLMYHNITKSKQVPSIILNSSIEIRKQFLIGLYDAYGQKSMHGIHKTFDSIGVTSQLKGSCGCSIDQKGKIAAFGIYTLLKSIGYNVSINTRDSKPNIYRISFTNGKLRKIENSIKKIIELNYDEQYVYDLSTENHHFHAGVGSCIVHNTDSVFVNFNPHLDSDKKLTQDELLQKSIDMSIAVEKGIQPLLQYPHKLEYEKTFFPFLLLRKKGYVGNKYEFDLNKYSQSSMGVVTKRRDNAPIVKYVYDGIIKRIMNDRDIEAAILFLKECVQNVLAGKFPMQYFIITKRLNAAYANPDTIVHKVLADRMGDRDPGNKPQSNDRIPFVYVKTKTIPKLQGDRVEHPDYIVENDLKIDYLFYITNQINKPVCQVFALALENLRKHGYKLDPDYFDKMKKTLINSEKMYEPSTIREKIMEKKAAAVYDVLFKRIVKIEEGKKYGQTQINDFFRKR</sequence>
<dbReference type="PANTHER" id="PTHR10322">
    <property type="entry name" value="DNA POLYMERASE CATALYTIC SUBUNIT"/>
    <property type="match status" value="1"/>
</dbReference>
<dbReference type="InterPro" id="IPR006142">
    <property type="entry name" value="INTEIN"/>
</dbReference>
<dbReference type="InterPro" id="IPR006133">
    <property type="entry name" value="DNA-dir_DNA_pol_B_exonuc"/>
</dbReference>
<evidence type="ECO:0000256" key="3">
    <source>
        <dbReference type="ARBA" id="ARBA00015749"/>
    </source>
</evidence>
<evidence type="ECO:0000256" key="4">
    <source>
        <dbReference type="ARBA" id="ARBA00022679"/>
    </source>
</evidence>
<dbReference type="InterPro" id="IPR004042">
    <property type="entry name" value="Intein_endonuc_central"/>
</dbReference>
<keyword evidence="6" id="KW-0068">Autocatalytic cleavage</keyword>
<keyword evidence="5" id="KW-0548">Nucleotidyltransferase</keyword>
<name>A0A6C0KZQ0_9ZZZZ</name>
<dbReference type="Gene3D" id="2.40.50.730">
    <property type="match status" value="1"/>
</dbReference>
<dbReference type="PRINTS" id="PR00379">
    <property type="entry name" value="INTEIN"/>
</dbReference>
<dbReference type="Pfam" id="PF03104">
    <property type="entry name" value="DNA_pol_B_exo1"/>
    <property type="match status" value="2"/>
</dbReference>
<dbReference type="InterPro" id="IPR050240">
    <property type="entry name" value="DNA_pol_type-B"/>
</dbReference>
<dbReference type="InterPro" id="IPR043502">
    <property type="entry name" value="DNA/RNA_pol_sf"/>
</dbReference>
<dbReference type="Gene3D" id="1.10.132.60">
    <property type="entry name" value="DNA polymerase family B, C-terminal domain"/>
    <property type="match status" value="1"/>
</dbReference>
<dbReference type="SUPFAM" id="SSF53098">
    <property type="entry name" value="Ribonuclease H-like"/>
    <property type="match status" value="1"/>
</dbReference>
<dbReference type="PANTHER" id="PTHR10322:SF23">
    <property type="entry name" value="DNA POLYMERASE DELTA CATALYTIC SUBUNIT"/>
    <property type="match status" value="1"/>
</dbReference>
<dbReference type="InterPro" id="IPR006172">
    <property type="entry name" value="DNA-dir_DNA_pol_B"/>
</dbReference>
<dbReference type="GO" id="GO:0003677">
    <property type="term" value="F:DNA binding"/>
    <property type="evidence" value="ECO:0007669"/>
    <property type="project" value="UniProtKB-KW"/>
</dbReference>
<dbReference type="Gene3D" id="3.90.1600.10">
    <property type="entry name" value="Palm domain of DNA polymerase"/>
    <property type="match status" value="2"/>
</dbReference>
<dbReference type="PROSITE" id="PS50818">
    <property type="entry name" value="INTEIN_C_TER"/>
    <property type="match status" value="1"/>
</dbReference>
<dbReference type="InterPro" id="IPR030934">
    <property type="entry name" value="Intein_C"/>
</dbReference>
<dbReference type="Gene3D" id="2.170.16.10">
    <property type="entry name" value="Hedgehog/Intein (Hint) domain"/>
    <property type="match status" value="1"/>
</dbReference>
<feature type="domain" description="DOD-type homing endonuclease" evidence="11">
    <location>
        <begin position="1027"/>
        <end position="1194"/>
    </location>
</feature>
<dbReference type="SUPFAM" id="SSF56672">
    <property type="entry name" value="DNA/RNA polymerases"/>
    <property type="match status" value="1"/>
</dbReference>
<evidence type="ECO:0000256" key="6">
    <source>
        <dbReference type="ARBA" id="ARBA00022813"/>
    </source>
</evidence>
<comment type="similarity">
    <text evidence="1">Belongs to the DNA polymerase type-B family.</text>
</comment>
<dbReference type="GO" id="GO:0000166">
    <property type="term" value="F:nucleotide binding"/>
    <property type="evidence" value="ECO:0007669"/>
    <property type="project" value="InterPro"/>
</dbReference>
<dbReference type="GO" id="GO:0016539">
    <property type="term" value="P:intein-mediated protein splicing"/>
    <property type="evidence" value="ECO:0007669"/>
    <property type="project" value="InterPro"/>
</dbReference>
<dbReference type="PRINTS" id="PR00106">
    <property type="entry name" value="DNAPOLB"/>
</dbReference>
<dbReference type="EMBL" id="MN741021">
    <property type="protein sequence ID" value="QHU23039.1"/>
    <property type="molecule type" value="Genomic_DNA"/>
</dbReference>
<dbReference type="EC" id="2.7.7.7" evidence="2"/>
<dbReference type="InterPro" id="IPR036397">
    <property type="entry name" value="RNaseH_sf"/>
</dbReference>
<dbReference type="GO" id="GO:0006261">
    <property type="term" value="P:DNA-templated DNA replication"/>
    <property type="evidence" value="ECO:0007669"/>
    <property type="project" value="TreeGrafter"/>
</dbReference>
<evidence type="ECO:0000256" key="1">
    <source>
        <dbReference type="ARBA" id="ARBA00005755"/>
    </source>
</evidence>
<dbReference type="NCBIfam" id="TIGR01443">
    <property type="entry name" value="intein_Cterm"/>
    <property type="match status" value="1"/>
</dbReference>
<dbReference type="Gene3D" id="3.10.28.10">
    <property type="entry name" value="Homing endonucleases"/>
    <property type="match status" value="1"/>
</dbReference>
<dbReference type="InterPro" id="IPR042087">
    <property type="entry name" value="DNA_pol_B_thumb"/>
</dbReference>
<dbReference type="Gene3D" id="1.10.287.690">
    <property type="entry name" value="Helix hairpin bin"/>
    <property type="match status" value="1"/>
</dbReference>
<dbReference type="Pfam" id="PF00136">
    <property type="entry name" value="DNA_pol_B"/>
    <property type="match status" value="2"/>
</dbReference>
<keyword evidence="7" id="KW-0239">DNA-directed DNA polymerase</keyword>
<evidence type="ECO:0000259" key="11">
    <source>
        <dbReference type="PROSITE" id="PS50819"/>
    </source>
</evidence>